<comment type="caution">
    <text evidence="2">The sequence shown here is derived from an EMBL/GenBank/DDBJ whole genome shotgun (WGS) entry which is preliminary data.</text>
</comment>
<evidence type="ECO:0000259" key="1">
    <source>
        <dbReference type="Pfam" id="PF00011"/>
    </source>
</evidence>
<dbReference type="InterPro" id="IPR002068">
    <property type="entry name" value="A-crystallin/Hsp20_dom"/>
</dbReference>
<feature type="domain" description="SHSP" evidence="1">
    <location>
        <begin position="44"/>
        <end position="83"/>
    </location>
</feature>
<dbReference type="InterPro" id="IPR008978">
    <property type="entry name" value="HSP20-like_chaperone"/>
</dbReference>
<dbReference type="EMBL" id="LAZR01000151">
    <property type="protein sequence ID" value="KKN86140.1"/>
    <property type="molecule type" value="Genomic_DNA"/>
</dbReference>
<name>A0A0F9TYR5_9ZZZZ</name>
<dbReference type="Pfam" id="PF00011">
    <property type="entry name" value="HSP20"/>
    <property type="match status" value="1"/>
</dbReference>
<reference evidence="2" key="1">
    <citation type="journal article" date="2015" name="Nature">
        <title>Complex archaea that bridge the gap between prokaryotes and eukaryotes.</title>
        <authorList>
            <person name="Spang A."/>
            <person name="Saw J.H."/>
            <person name="Jorgensen S.L."/>
            <person name="Zaremba-Niedzwiedzka K."/>
            <person name="Martijn J."/>
            <person name="Lind A.E."/>
            <person name="van Eijk R."/>
            <person name="Schleper C."/>
            <person name="Guy L."/>
            <person name="Ettema T.J."/>
        </authorList>
    </citation>
    <scope>NUCLEOTIDE SEQUENCE</scope>
</reference>
<dbReference type="SUPFAM" id="SSF49764">
    <property type="entry name" value="HSP20-like chaperones"/>
    <property type="match status" value="1"/>
</dbReference>
<sequence length="85" mass="8944">MPKPHAPALVIPFSGSGGPARYRDMLLSPQEGKGLLPLRAPLRVLPGSRDADKIAASFTKGVLTVKLPKTAEVQSKEKKIAVTAA</sequence>
<evidence type="ECO:0000313" key="2">
    <source>
        <dbReference type="EMBL" id="KKN86140.1"/>
    </source>
</evidence>
<proteinExistence type="predicted"/>
<dbReference type="CDD" id="cd06464">
    <property type="entry name" value="ACD_sHsps-like"/>
    <property type="match status" value="1"/>
</dbReference>
<dbReference type="AlphaFoldDB" id="A0A0F9TYR5"/>
<organism evidence="2">
    <name type="scientific">marine sediment metagenome</name>
    <dbReference type="NCBI Taxonomy" id="412755"/>
    <lineage>
        <taxon>unclassified sequences</taxon>
        <taxon>metagenomes</taxon>
        <taxon>ecological metagenomes</taxon>
    </lineage>
</organism>
<dbReference type="Gene3D" id="2.60.40.790">
    <property type="match status" value="1"/>
</dbReference>
<gene>
    <name evidence="2" type="ORF">LCGC14_0271770</name>
</gene>
<accession>A0A0F9TYR5</accession>
<protein>
    <recommendedName>
        <fullName evidence="1">SHSP domain-containing protein</fullName>
    </recommendedName>
</protein>